<dbReference type="PROSITE" id="PS51379">
    <property type="entry name" value="4FE4S_FER_2"/>
    <property type="match status" value="1"/>
</dbReference>
<protein>
    <recommendedName>
        <fullName evidence="8">Ferredoxin</fullName>
    </recommendedName>
</protein>
<keyword evidence="2 8" id="KW-0813">Transport</keyword>
<evidence type="ECO:0000313" key="11">
    <source>
        <dbReference type="Proteomes" id="UP000578449"/>
    </source>
</evidence>
<evidence type="ECO:0000256" key="3">
    <source>
        <dbReference type="ARBA" id="ARBA00022723"/>
    </source>
</evidence>
<evidence type="ECO:0000256" key="4">
    <source>
        <dbReference type="ARBA" id="ARBA00022982"/>
    </source>
</evidence>
<keyword evidence="11" id="KW-1185">Reference proteome</keyword>
<evidence type="ECO:0000256" key="5">
    <source>
        <dbReference type="ARBA" id="ARBA00023004"/>
    </source>
</evidence>
<comment type="function">
    <text evidence="8">Ferredoxins are iron-sulfur proteins that transfer electrons in a wide variety of metabolic reactions.</text>
</comment>
<dbReference type="Gene3D" id="3.30.70.20">
    <property type="match status" value="1"/>
</dbReference>
<proteinExistence type="predicted"/>
<dbReference type="Pfam" id="PF13370">
    <property type="entry name" value="Fer4_13"/>
    <property type="match status" value="1"/>
</dbReference>
<comment type="caution">
    <text evidence="10">The sequence shown here is derived from an EMBL/GenBank/DDBJ whole genome shotgun (WGS) entry which is preliminary data.</text>
</comment>
<dbReference type="PANTHER" id="PTHR36923">
    <property type="entry name" value="FERREDOXIN"/>
    <property type="match status" value="1"/>
</dbReference>
<organism evidence="10 11">
    <name type="scientific">Thermocatellispora tengchongensis</name>
    <dbReference type="NCBI Taxonomy" id="1073253"/>
    <lineage>
        <taxon>Bacteria</taxon>
        <taxon>Bacillati</taxon>
        <taxon>Actinomycetota</taxon>
        <taxon>Actinomycetes</taxon>
        <taxon>Streptosporangiales</taxon>
        <taxon>Streptosporangiaceae</taxon>
        <taxon>Thermocatellispora</taxon>
    </lineage>
</organism>
<dbReference type="Proteomes" id="UP000578449">
    <property type="component" value="Unassembled WGS sequence"/>
</dbReference>
<dbReference type="InterPro" id="IPR017896">
    <property type="entry name" value="4Fe4S_Fe-S-bd"/>
</dbReference>
<dbReference type="GO" id="GO:0051538">
    <property type="term" value="F:3 iron, 4 sulfur cluster binding"/>
    <property type="evidence" value="ECO:0007669"/>
    <property type="project" value="UniProtKB-KW"/>
</dbReference>
<keyword evidence="5 8" id="KW-0408">Iron</keyword>
<feature type="domain" description="4Fe-4S ferredoxin-type" evidence="9">
    <location>
        <begin position="6"/>
        <end position="34"/>
    </location>
</feature>
<name>A0A840PPU3_9ACTN</name>
<dbReference type="EMBL" id="JACHGN010000033">
    <property type="protein sequence ID" value="MBB5139791.1"/>
    <property type="molecule type" value="Genomic_DNA"/>
</dbReference>
<comment type="cofactor">
    <cofactor evidence="1">
        <name>[3Fe-4S] cluster</name>
        <dbReference type="ChEBI" id="CHEBI:21137"/>
    </cofactor>
</comment>
<sequence length="75" mass="8064">MTAEKWSLEVDRRRCVGNGMCVAVAPEHFTLTDGRSSPISAQVAPAEEVTEAFELCPMSAITIRDAAGAEIDPTR</sequence>
<evidence type="ECO:0000256" key="2">
    <source>
        <dbReference type="ARBA" id="ARBA00022448"/>
    </source>
</evidence>
<evidence type="ECO:0000256" key="8">
    <source>
        <dbReference type="RuleBase" id="RU368020"/>
    </source>
</evidence>
<dbReference type="PANTHER" id="PTHR36923:SF3">
    <property type="entry name" value="FERREDOXIN"/>
    <property type="match status" value="1"/>
</dbReference>
<dbReference type="GO" id="GO:0009055">
    <property type="term" value="F:electron transfer activity"/>
    <property type="evidence" value="ECO:0007669"/>
    <property type="project" value="UniProtKB-UniRule"/>
</dbReference>
<evidence type="ECO:0000256" key="7">
    <source>
        <dbReference type="ARBA" id="ARBA00023291"/>
    </source>
</evidence>
<dbReference type="GO" id="GO:0005506">
    <property type="term" value="F:iron ion binding"/>
    <property type="evidence" value="ECO:0007669"/>
    <property type="project" value="UniProtKB-UniRule"/>
</dbReference>
<keyword evidence="3 8" id="KW-0479">Metal-binding</keyword>
<gene>
    <name evidence="10" type="ORF">HNP84_009555</name>
</gene>
<evidence type="ECO:0000256" key="1">
    <source>
        <dbReference type="ARBA" id="ARBA00001927"/>
    </source>
</evidence>
<dbReference type="AlphaFoldDB" id="A0A840PPU3"/>
<keyword evidence="6 8" id="KW-0411">Iron-sulfur</keyword>
<dbReference type="InterPro" id="IPR051269">
    <property type="entry name" value="Fe-S_cluster_ET"/>
</dbReference>
<keyword evidence="7" id="KW-0003">3Fe-4S</keyword>
<dbReference type="InterPro" id="IPR001080">
    <property type="entry name" value="3Fe4S_ferredoxin"/>
</dbReference>
<evidence type="ECO:0000313" key="10">
    <source>
        <dbReference type="EMBL" id="MBB5139791.1"/>
    </source>
</evidence>
<reference evidence="10 11" key="1">
    <citation type="submission" date="2020-08" db="EMBL/GenBank/DDBJ databases">
        <title>Genomic Encyclopedia of Type Strains, Phase IV (KMG-IV): sequencing the most valuable type-strain genomes for metagenomic binning, comparative biology and taxonomic classification.</title>
        <authorList>
            <person name="Goeker M."/>
        </authorList>
    </citation>
    <scope>NUCLEOTIDE SEQUENCE [LARGE SCALE GENOMIC DNA]</scope>
    <source>
        <strain evidence="10 11">DSM 45615</strain>
    </source>
</reference>
<dbReference type="RefSeq" id="WP_185056610.1">
    <property type="nucleotide sequence ID" value="NZ_BAABIX010000041.1"/>
</dbReference>
<dbReference type="SUPFAM" id="SSF54862">
    <property type="entry name" value="4Fe-4S ferredoxins"/>
    <property type="match status" value="1"/>
</dbReference>
<accession>A0A840PPU3</accession>
<evidence type="ECO:0000259" key="9">
    <source>
        <dbReference type="PROSITE" id="PS51379"/>
    </source>
</evidence>
<keyword evidence="4 8" id="KW-0249">Electron transport</keyword>
<evidence type="ECO:0000256" key="6">
    <source>
        <dbReference type="ARBA" id="ARBA00023014"/>
    </source>
</evidence>
<dbReference type="PRINTS" id="PR00352">
    <property type="entry name" value="3FE4SFRDOXIN"/>
</dbReference>